<dbReference type="Gene3D" id="3.40.30.10">
    <property type="entry name" value="Glutaredoxin"/>
    <property type="match status" value="1"/>
</dbReference>
<dbReference type="SUPFAM" id="SSF52833">
    <property type="entry name" value="Thioredoxin-like"/>
    <property type="match status" value="1"/>
</dbReference>
<evidence type="ECO:0000313" key="5">
    <source>
        <dbReference type="Proteomes" id="UP001205601"/>
    </source>
</evidence>
<dbReference type="SUPFAM" id="SSF47616">
    <property type="entry name" value="GST C-terminal domain-like"/>
    <property type="match status" value="1"/>
</dbReference>
<dbReference type="PROSITE" id="PS50404">
    <property type="entry name" value="GST_NTER"/>
    <property type="match status" value="1"/>
</dbReference>
<dbReference type="EC" id="2.5.1.18" evidence="4"/>
<evidence type="ECO:0000313" key="4">
    <source>
        <dbReference type="EMBL" id="MCT8329149.1"/>
    </source>
</evidence>
<evidence type="ECO:0000256" key="1">
    <source>
        <dbReference type="RuleBase" id="RU003494"/>
    </source>
</evidence>
<evidence type="ECO:0000259" key="2">
    <source>
        <dbReference type="PROSITE" id="PS50404"/>
    </source>
</evidence>
<dbReference type="Pfam" id="PF02798">
    <property type="entry name" value="GST_N"/>
    <property type="match status" value="1"/>
</dbReference>
<dbReference type="InterPro" id="IPR036249">
    <property type="entry name" value="Thioredoxin-like_sf"/>
</dbReference>
<reference evidence="5" key="1">
    <citation type="submission" date="2023-07" db="EMBL/GenBank/DDBJ databases">
        <title>Defluviimonas sediminis sp. nov., isolated from mangrove sediment.</title>
        <authorList>
            <person name="Liu L."/>
            <person name="Li J."/>
            <person name="Huang Y."/>
            <person name="Pan J."/>
            <person name="Li M."/>
        </authorList>
    </citation>
    <scope>NUCLEOTIDE SEQUENCE [LARGE SCALE GENOMIC DNA]</scope>
    <source>
        <strain evidence="5">FT324</strain>
    </source>
</reference>
<dbReference type="GO" id="GO:0004364">
    <property type="term" value="F:glutathione transferase activity"/>
    <property type="evidence" value="ECO:0007669"/>
    <property type="project" value="UniProtKB-EC"/>
</dbReference>
<dbReference type="InterPro" id="IPR040079">
    <property type="entry name" value="Glutathione_S-Trfase"/>
</dbReference>
<dbReference type="Gene3D" id="1.20.1050.10">
    <property type="match status" value="1"/>
</dbReference>
<dbReference type="EMBL" id="JAOCQF010000001">
    <property type="protein sequence ID" value="MCT8329149.1"/>
    <property type="molecule type" value="Genomic_DNA"/>
</dbReference>
<accession>A0ABT2NNL2</accession>
<dbReference type="NCBIfam" id="NF007831">
    <property type="entry name" value="PRK10542.1"/>
    <property type="match status" value="1"/>
</dbReference>
<keyword evidence="4" id="KW-0808">Transferase</keyword>
<dbReference type="InterPro" id="IPR010987">
    <property type="entry name" value="Glutathione-S-Trfase_C-like"/>
</dbReference>
<dbReference type="CDD" id="cd03188">
    <property type="entry name" value="GST_C_Beta"/>
    <property type="match status" value="1"/>
</dbReference>
<dbReference type="CDD" id="cd03057">
    <property type="entry name" value="GST_N_Beta"/>
    <property type="match status" value="1"/>
</dbReference>
<sequence>MKLYYSPGACSMASHIVLHEIGRPFAVERVDGAAKRTESGADYWAINPKGKVPALEVGDEVLTEGPAILQFVADAAGERVLAPEPGTLARARVNEVLNYTGTELHTAFGPLFNPASDEAEKDAARANVAKKFDWLEARLADGRAYLTGAQFTVADAYAFVVANWANFTGISLAAWPRLGAFVARVAARPAAQAAMRAEGLI</sequence>
<proteinExistence type="inferred from homology"/>
<name>A0ABT2NNL2_9RHOB</name>
<dbReference type="SFLD" id="SFLDS00019">
    <property type="entry name" value="Glutathione_Transferase_(cytos"/>
    <property type="match status" value="1"/>
</dbReference>
<comment type="similarity">
    <text evidence="1">Belongs to the GST superfamily.</text>
</comment>
<keyword evidence="5" id="KW-1185">Reference proteome</keyword>
<dbReference type="InterPro" id="IPR004045">
    <property type="entry name" value="Glutathione_S-Trfase_N"/>
</dbReference>
<dbReference type="InterPro" id="IPR036282">
    <property type="entry name" value="Glutathione-S-Trfase_C_sf"/>
</dbReference>
<dbReference type="PROSITE" id="PS50405">
    <property type="entry name" value="GST_CTER"/>
    <property type="match status" value="1"/>
</dbReference>
<dbReference type="PANTHER" id="PTHR44051:SF8">
    <property type="entry name" value="GLUTATHIONE S-TRANSFERASE GSTA"/>
    <property type="match status" value="1"/>
</dbReference>
<organism evidence="4 5">
    <name type="scientific">Albidovulum sediminis</name>
    <dbReference type="NCBI Taxonomy" id="3066345"/>
    <lineage>
        <taxon>Bacteria</taxon>
        <taxon>Pseudomonadati</taxon>
        <taxon>Pseudomonadota</taxon>
        <taxon>Alphaproteobacteria</taxon>
        <taxon>Rhodobacterales</taxon>
        <taxon>Paracoccaceae</taxon>
        <taxon>Albidovulum</taxon>
    </lineage>
</organism>
<dbReference type="InterPro" id="IPR004046">
    <property type="entry name" value="GST_C"/>
</dbReference>
<gene>
    <name evidence="4" type="primary">gstA</name>
    <name evidence="4" type="ORF">N5I32_06460</name>
</gene>
<dbReference type="Pfam" id="PF00043">
    <property type="entry name" value="GST_C"/>
    <property type="match status" value="1"/>
</dbReference>
<feature type="domain" description="GST N-terminal" evidence="2">
    <location>
        <begin position="1"/>
        <end position="80"/>
    </location>
</feature>
<evidence type="ECO:0000259" key="3">
    <source>
        <dbReference type="PROSITE" id="PS50405"/>
    </source>
</evidence>
<dbReference type="PANTHER" id="PTHR44051">
    <property type="entry name" value="GLUTATHIONE S-TRANSFERASE-RELATED"/>
    <property type="match status" value="1"/>
</dbReference>
<dbReference type="RefSeq" id="WP_261494568.1">
    <property type="nucleotide sequence ID" value="NZ_JAOCQF010000001.1"/>
</dbReference>
<comment type="caution">
    <text evidence="4">The sequence shown here is derived from an EMBL/GenBank/DDBJ whole genome shotgun (WGS) entry which is preliminary data.</text>
</comment>
<feature type="domain" description="GST C-terminal" evidence="3">
    <location>
        <begin position="86"/>
        <end position="201"/>
    </location>
</feature>
<protein>
    <submittedName>
        <fullName evidence="4">Glutathione transferase GstA</fullName>
        <ecNumber evidence="4">2.5.1.18</ecNumber>
    </submittedName>
</protein>
<dbReference type="SFLD" id="SFLDG01150">
    <property type="entry name" value="Main.1:_Beta-like"/>
    <property type="match status" value="1"/>
</dbReference>
<dbReference type="SFLD" id="SFLDG00358">
    <property type="entry name" value="Main_(cytGST)"/>
    <property type="match status" value="1"/>
</dbReference>
<dbReference type="Proteomes" id="UP001205601">
    <property type="component" value="Unassembled WGS sequence"/>
</dbReference>